<proteinExistence type="predicted"/>
<name>A0A6G1J753_9PLEO</name>
<dbReference type="AlphaFoldDB" id="A0A6G1J753"/>
<sequence length="122" mass="13229">FIPGLQAHTIWVEEGNEKAGFNHMLKHESEFSRDGIGGIELIEVAEAATKVGTRVSFQAGTTRKKAGAASGRPIFLLIYKEIPLAVAISIGSNGFVVGMNRQSWEKNLGEIPLASIPQWPEL</sequence>
<reference evidence="1" key="1">
    <citation type="journal article" date="2020" name="Stud. Mycol.">
        <title>101 Dothideomycetes genomes: a test case for predicting lifestyles and emergence of pathogens.</title>
        <authorList>
            <person name="Haridas S."/>
            <person name="Albert R."/>
            <person name="Binder M."/>
            <person name="Bloem J."/>
            <person name="Labutti K."/>
            <person name="Salamov A."/>
            <person name="Andreopoulos B."/>
            <person name="Baker S."/>
            <person name="Barry K."/>
            <person name="Bills G."/>
            <person name="Bluhm B."/>
            <person name="Cannon C."/>
            <person name="Castanera R."/>
            <person name="Culley D."/>
            <person name="Daum C."/>
            <person name="Ezra D."/>
            <person name="Gonzalez J."/>
            <person name="Henrissat B."/>
            <person name="Kuo A."/>
            <person name="Liang C."/>
            <person name="Lipzen A."/>
            <person name="Lutzoni F."/>
            <person name="Magnuson J."/>
            <person name="Mondo S."/>
            <person name="Nolan M."/>
            <person name="Ohm R."/>
            <person name="Pangilinan J."/>
            <person name="Park H.-J."/>
            <person name="Ramirez L."/>
            <person name="Alfaro M."/>
            <person name="Sun H."/>
            <person name="Tritt A."/>
            <person name="Yoshinaga Y."/>
            <person name="Zwiers L.-H."/>
            <person name="Turgeon B."/>
            <person name="Goodwin S."/>
            <person name="Spatafora J."/>
            <person name="Crous P."/>
            <person name="Grigoriev I."/>
        </authorList>
    </citation>
    <scope>NUCLEOTIDE SEQUENCE</scope>
    <source>
        <strain evidence="1">CBS 122367</strain>
    </source>
</reference>
<organism evidence="1 2">
    <name type="scientific">Lentithecium fluviatile CBS 122367</name>
    <dbReference type="NCBI Taxonomy" id="1168545"/>
    <lineage>
        <taxon>Eukaryota</taxon>
        <taxon>Fungi</taxon>
        <taxon>Dikarya</taxon>
        <taxon>Ascomycota</taxon>
        <taxon>Pezizomycotina</taxon>
        <taxon>Dothideomycetes</taxon>
        <taxon>Pleosporomycetidae</taxon>
        <taxon>Pleosporales</taxon>
        <taxon>Massarineae</taxon>
        <taxon>Lentitheciaceae</taxon>
        <taxon>Lentithecium</taxon>
    </lineage>
</organism>
<gene>
    <name evidence="1" type="ORF">K458DRAFT_266741</name>
</gene>
<evidence type="ECO:0000313" key="2">
    <source>
        <dbReference type="Proteomes" id="UP000799291"/>
    </source>
</evidence>
<protein>
    <submittedName>
        <fullName evidence="1">Uncharacterized protein</fullName>
    </submittedName>
</protein>
<feature type="non-terminal residue" evidence="1">
    <location>
        <position position="1"/>
    </location>
</feature>
<evidence type="ECO:0000313" key="1">
    <source>
        <dbReference type="EMBL" id="KAF2685949.1"/>
    </source>
</evidence>
<dbReference type="OrthoDB" id="4847299at2759"/>
<dbReference type="EMBL" id="MU005578">
    <property type="protein sequence ID" value="KAF2685949.1"/>
    <property type="molecule type" value="Genomic_DNA"/>
</dbReference>
<feature type="non-terminal residue" evidence="1">
    <location>
        <position position="122"/>
    </location>
</feature>
<keyword evidence="2" id="KW-1185">Reference proteome</keyword>
<dbReference type="Proteomes" id="UP000799291">
    <property type="component" value="Unassembled WGS sequence"/>
</dbReference>
<accession>A0A6G1J753</accession>